<reference evidence="2 3" key="1">
    <citation type="submission" date="2018-09" db="EMBL/GenBank/DDBJ databases">
        <title>Paenibacillus SK2017-BO5.</title>
        <authorList>
            <person name="Piskunova J.V."/>
            <person name="Dubiley S.A."/>
            <person name="Severinov K.V."/>
        </authorList>
    </citation>
    <scope>NUCLEOTIDE SEQUENCE [LARGE SCALE GENOMIC DNA]</scope>
    <source>
        <strain evidence="2 3">BO5</strain>
    </source>
</reference>
<proteinExistence type="predicted"/>
<organism evidence="2 3">
    <name type="scientific">Paenibacillus thiaminolyticus</name>
    <name type="common">Bacillus thiaminolyticus</name>
    <dbReference type="NCBI Taxonomy" id="49283"/>
    <lineage>
        <taxon>Bacteria</taxon>
        <taxon>Bacillati</taxon>
        <taxon>Bacillota</taxon>
        <taxon>Bacilli</taxon>
        <taxon>Bacillales</taxon>
        <taxon>Paenibacillaceae</taxon>
        <taxon>Paenibacillus</taxon>
    </lineage>
</organism>
<gene>
    <name evidence="2" type="ORF">DQX05_18180</name>
</gene>
<comment type="caution">
    <text evidence="2">The sequence shown here is derived from an EMBL/GenBank/DDBJ whole genome shotgun (WGS) entry which is preliminary data.</text>
</comment>
<evidence type="ECO:0000313" key="2">
    <source>
        <dbReference type="EMBL" id="RJG22319.1"/>
    </source>
</evidence>
<dbReference type="Gene3D" id="3.30.1490.480">
    <property type="entry name" value="Endolytic murein transglycosylase"/>
    <property type="match status" value="1"/>
</dbReference>
<feature type="region of interest" description="Disordered" evidence="1">
    <location>
        <begin position="58"/>
        <end position="117"/>
    </location>
</feature>
<evidence type="ECO:0008006" key="4">
    <source>
        <dbReference type="Google" id="ProtNLM"/>
    </source>
</evidence>
<dbReference type="EMBL" id="QYZD01000017">
    <property type="protein sequence ID" value="RJG22319.1"/>
    <property type="molecule type" value="Genomic_DNA"/>
</dbReference>
<dbReference type="OrthoDB" id="2613728at2"/>
<accession>A0A3A3GFG1</accession>
<name>A0A3A3GFG1_PANTH</name>
<protein>
    <recommendedName>
        <fullName evidence="4">Aminodeoxychorismate lyase</fullName>
    </recommendedName>
</protein>
<evidence type="ECO:0000256" key="1">
    <source>
        <dbReference type="SAM" id="MobiDB-lite"/>
    </source>
</evidence>
<sequence>MFKDRRFLIGLGAGMMIGSLLLQLTLVGERAAEPLTEAELRREAERAGYELIPLGAMADGTAEGGDAAQPPTPASSGTPSQEEGAEKKAADGSGQAAKPGSSAAEKEEPPPAQVKQEAKIKVAYGSGSRDIAKQLADAGIVESAEEFERYVATQKKQGKLRTGTFLFPVPSTMEEALRILTSKPNG</sequence>
<dbReference type="AlphaFoldDB" id="A0A3A3GFG1"/>
<dbReference type="RefSeq" id="WP_119794928.1">
    <property type="nucleotide sequence ID" value="NZ_QYZD01000017.1"/>
</dbReference>
<evidence type="ECO:0000313" key="3">
    <source>
        <dbReference type="Proteomes" id="UP000266177"/>
    </source>
</evidence>
<dbReference type="Proteomes" id="UP000266177">
    <property type="component" value="Unassembled WGS sequence"/>
</dbReference>